<name>A0A1H6KXG2_RUMFL</name>
<proteinExistence type="predicted"/>
<feature type="chain" id="PRO_5010340058" description="Secreted protein" evidence="2">
    <location>
        <begin position="18"/>
        <end position="91"/>
    </location>
</feature>
<reference evidence="3 4" key="1">
    <citation type="submission" date="2016-10" db="EMBL/GenBank/DDBJ databases">
        <authorList>
            <person name="de Groot N.N."/>
        </authorList>
    </citation>
    <scope>NUCLEOTIDE SEQUENCE [LARGE SCALE GENOMIC DNA]</scope>
    <source>
        <strain evidence="3 4">YAD2003</strain>
    </source>
</reference>
<sequence length="91" mass="9816">MKKTSKTKLMAAMFAAAAGLTGCDHGNSDVQTVYGPPVTENTTMTSEYDPAKDEVQDVYGPPVTEADKTEAATEYKPEKDKVQLVYGPPEE</sequence>
<evidence type="ECO:0008006" key="5">
    <source>
        <dbReference type="Google" id="ProtNLM"/>
    </source>
</evidence>
<feature type="region of interest" description="Disordered" evidence="1">
    <location>
        <begin position="68"/>
        <end position="91"/>
    </location>
</feature>
<dbReference type="PROSITE" id="PS51257">
    <property type="entry name" value="PROKAR_LIPOPROTEIN"/>
    <property type="match status" value="1"/>
</dbReference>
<dbReference type="Proteomes" id="UP000183190">
    <property type="component" value="Unassembled WGS sequence"/>
</dbReference>
<evidence type="ECO:0000256" key="1">
    <source>
        <dbReference type="SAM" id="MobiDB-lite"/>
    </source>
</evidence>
<keyword evidence="2" id="KW-0732">Signal</keyword>
<dbReference type="OrthoDB" id="1822703at2"/>
<feature type="signal peptide" evidence="2">
    <location>
        <begin position="1"/>
        <end position="17"/>
    </location>
</feature>
<dbReference type="AlphaFoldDB" id="A0A1H6KXG2"/>
<evidence type="ECO:0000313" key="3">
    <source>
        <dbReference type="EMBL" id="SEH76470.1"/>
    </source>
</evidence>
<organism evidence="3 4">
    <name type="scientific">Ruminococcus flavefaciens</name>
    <dbReference type="NCBI Taxonomy" id="1265"/>
    <lineage>
        <taxon>Bacteria</taxon>
        <taxon>Bacillati</taxon>
        <taxon>Bacillota</taxon>
        <taxon>Clostridia</taxon>
        <taxon>Eubacteriales</taxon>
        <taxon>Oscillospiraceae</taxon>
        <taxon>Ruminococcus</taxon>
    </lineage>
</organism>
<gene>
    <name evidence="3" type="ORF">SAMN02910265_02562</name>
</gene>
<accession>A0A1H6KXG2</accession>
<evidence type="ECO:0000313" key="4">
    <source>
        <dbReference type="Proteomes" id="UP000183190"/>
    </source>
</evidence>
<evidence type="ECO:0000256" key="2">
    <source>
        <dbReference type="SAM" id="SignalP"/>
    </source>
</evidence>
<dbReference type="EMBL" id="FNWV01000010">
    <property type="protein sequence ID" value="SEH76470.1"/>
    <property type="molecule type" value="Genomic_DNA"/>
</dbReference>
<dbReference type="RefSeq" id="WP_074718043.1">
    <property type="nucleotide sequence ID" value="NZ_FNWV01000010.1"/>
</dbReference>
<protein>
    <recommendedName>
        <fullName evidence="5">Secreted protein</fullName>
    </recommendedName>
</protein>
<feature type="compositionally biased region" description="Basic and acidic residues" evidence="1">
    <location>
        <begin position="68"/>
        <end position="82"/>
    </location>
</feature>